<reference evidence="2 3" key="1">
    <citation type="submission" date="2018-11" db="EMBL/GenBank/DDBJ databases">
        <authorList>
            <consortium name="Pathogen Informatics"/>
        </authorList>
    </citation>
    <scope>NUCLEOTIDE SEQUENCE [LARGE SCALE GENOMIC DNA]</scope>
</reference>
<dbReference type="InterPro" id="IPR045052">
    <property type="entry name" value="Copine"/>
</dbReference>
<dbReference type="GO" id="GO:0005544">
    <property type="term" value="F:calcium-dependent phospholipid binding"/>
    <property type="evidence" value="ECO:0007669"/>
    <property type="project" value="InterPro"/>
</dbReference>
<dbReference type="Proteomes" id="UP000271098">
    <property type="component" value="Unassembled WGS sequence"/>
</dbReference>
<feature type="domain" description="Copine C-terminal" evidence="1">
    <location>
        <begin position="72"/>
        <end position="125"/>
    </location>
</feature>
<organism evidence="2 3">
    <name type="scientific">Gongylonema pulchrum</name>
    <dbReference type="NCBI Taxonomy" id="637853"/>
    <lineage>
        <taxon>Eukaryota</taxon>
        <taxon>Metazoa</taxon>
        <taxon>Ecdysozoa</taxon>
        <taxon>Nematoda</taxon>
        <taxon>Chromadorea</taxon>
        <taxon>Rhabditida</taxon>
        <taxon>Spirurina</taxon>
        <taxon>Spiruromorpha</taxon>
        <taxon>Spiruroidea</taxon>
        <taxon>Gongylonematidae</taxon>
        <taxon>Gongylonema</taxon>
    </lineage>
</organism>
<dbReference type="InterPro" id="IPR010734">
    <property type="entry name" value="Copine_C"/>
</dbReference>
<evidence type="ECO:0000313" key="3">
    <source>
        <dbReference type="Proteomes" id="UP000271098"/>
    </source>
</evidence>
<keyword evidence="3" id="KW-1185">Reference proteome</keyword>
<name>A0A3P6SKB5_9BILA</name>
<dbReference type="AlphaFoldDB" id="A0A3P6SKB5"/>
<sequence length="133" mass="14932">MSNEDVELPLINEKKLDKKGTKYKESGRLLFANVSVFHENSFIDYIAGGTQLDFFVAIDMTASNGRVTDPSSLHFIGIEHPNEYQIAISAVVEICQHYNRTKLFMAAGFGAKLPNQDRCSHCFPLVSQILCQF</sequence>
<evidence type="ECO:0000313" key="2">
    <source>
        <dbReference type="EMBL" id="VDK55494.1"/>
    </source>
</evidence>
<dbReference type="PANTHER" id="PTHR10857">
    <property type="entry name" value="COPINE"/>
    <property type="match status" value="1"/>
</dbReference>
<dbReference type="OrthoDB" id="5855668at2759"/>
<gene>
    <name evidence="2" type="ORF">GPUH_LOCUS6651</name>
</gene>
<dbReference type="GO" id="GO:0071277">
    <property type="term" value="P:cellular response to calcium ion"/>
    <property type="evidence" value="ECO:0007669"/>
    <property type="project" value="TreeGrafter"/>
</dbReference>
<protein>
    <recommendedName>
        <fullName evidence="1">Copine C-terminal domain-containing protein</fullName>
    </recommendedName>
</protein>
<dbReference type="EMBL" id="UYRT01015955">
    <property type="protein sequence ID" value="VDK55494.1"/>
    <property type="molecule type" value="Genomic_DNA"/>
</dbReference>
<dbReference type="PANTHER" id="PTHR10857:SF106">
    <property type="entry name" value="C2 DOMAIN-CONTAINING PROTEIN"/>
    <property type="match status" value="1"/>
</dbReference>
<dbReference type="Pfam" id="PF07002">
    <property type="entry name" value="Copine"/>
    <property type="match status" value="1"/>
</dbReference>
<dbReference type="GO" id="GO:0005886">
    <property type="term" value="C:plasma membrane"/>
    <property type="evidence" value="ECO:0007669"/>
    <property type="project" value="TreeGrafter"/>
</dbReference>
<accession>A0A3P6SKB5</accession>
<evidence type="ECO:0000259" key="1">
    <source>
        <dbReference type="Pfam" id="PF07002"/>
    </source>
</evidence>
<proteinExistence type="predicted"/>